<reference evidence="2 3" key="1">
    <citation type="submission" date="2019-08" db="EMBL/GenBank/DDBJ databases">
        <authorList>
            <person name="Vazquez-Campos X."/>
        </authorList>
    </citation>
    <scope>NUCLEOTIDE SEQUENCE [LARGE SCALE GENOMIC DNA]</scope>
    <source>
        <strain evidence="2">LFW-283_2</strain>
    </source>
</reference>
<dbReference type="Gene3D" id="1.20.1250.20">
    <property type="entry name" value="MFS general substrate transporter like domains"/>
    <property type="match status" value="2"/>
</dbReference>
<keyword evidence="1" id="KW-0812">Transmembrane</keyword>
<feature type="transmembrane region" description="Helical" evidence="1">
    <location>
        <begin position="318"/>
        <end position="337"/>
    </location>
</feature>
<dbReference type="AlphaFoldDB" id="A0A5E4LPZ7"/>
<name>A0A5E4LPZ7_9ARCH</name>
<feature type="transmembrane region" description="Helical" evidence="1">
    <location>
        <begin position="343"/>
        <end position="362"/>
    </location>
</feature>
<feature type="transmembrane region" description="Helical" evidence="1">
    <location>
        <begin position="67"/>
        <end position="86"/>
    </location>
</feature>
<evidence type="ECO:0000313" key="2">
    <source>
        <dbReference type="EMBL" id="VVC04064.1"/>
    </source>
</evidence>
<accession>A0A5E4LPZ7</accession>
<evidence type="ECO:0000256" key="1">
    <source>
        <dbReference type="SAM" id="Phobius"/>
    </source>
</evidence>
<dbReference type="Proteomes" id="UP000789941">
    <property type="component" value="Unassembled WGS sequence"/>
</dbReference>
<dbReference type="Pfam" id="PF07690">
    <property type="entry name" value="MFS_1"/>
    <property type="match status" value="1"/>
</dbReference>
<comment type="caution">
    <text evidence="2">The sequence shown here is derived from an EMBL/GenBank/DDBJ whole genome shotgun (WGS) entry which is preliminary data.</text>
</comment>
<feature type="transmembrane region" description="Helical" evidence="1">
    <location>
        <begin position="278"/>
        <end position="297"/>
    </location>
</feature>
<feature type="transmembrane region" description="Helical" evidence="1">
    <location>
        <begin position="225"/>
        <end position="244"/>
    </location>
</feature>
<organism evidence="2 3">
    <name type="scientific">Candidatus Bilamarchaeum dharawalense</name>
    <dbReference type="NCBI Taxonomy" id="2885759"/>
    <lineage>
        <taxon>Archaea</taxon>
        <taxon>Candidatus Micrarchaeota</taxon>
        <taxon>Candidatus Micrarchaeia</taxon>
        <taxon>Candidatus Anstonellales</taxon>
        <taxon>Candidatus Bilamarchaeaceae</taxon>
        <taxon>Candidatus Bilamarchaeum</taxon>
    </lineage>
</organism>
<feature type="transmembrane region" description="Helical" evidence="1">
    <location>
        <begin position="92"/>
        <end position="115"/>
    </location>
</feature>
<protein>
    <submittedName>
        <fullName evidence="2">Major Facilitator Superfamily protein</fullName>
    </submittedName>
</protein>
<keyword evidence="1" id="KW-0472">Membrane</keyword>
<dbReference type="SUPFAM" id="SSF103473">
    <property type="entry name" value="MFS general substrate transporter"/>
    <property type="match status" value="2"/>
</dbReference>
<evidence type="ECO:0000313" key="3">
    <source>
        <dbReference type="Proteomes" id="UP000789941"/>
    </source>
</evidence>
<feature type="transmembrane region" description="Helical" evidence="1">
    <location>
        <begin position="12"/>
        <end position="35"/>
    </location>
</feature>
<feature type="transmembrane region" description="Helical" evidence="1">
    <location>
        <begin position="152"/>
        <end position="174"/>
    </location>
</feature>
<proteinExistence type="predicted"/>
<feature type="transmembrane region" description="Helical" evidence="1">
    <location>
        <begin position="256"/>
        <end position="272"/>
    </location>
</feature>
<feature type="transmembrane region" description="Helical" evidence="1">
    <location>
        <begin position="127"/>
        <end position="146"/>
    </location>
</feature>
<dbReference type="InterPro" id="IPR036259">
    <property type="entry name" value="MFS_trans_sf"/>
</dbReference>
<feature type="transmembrane region" description="Helical" evidence="1">
    <location>
        <begin position="195"/>
        <end position="219"/>
    </location>
</feature>
<dbReference type="EMBL" id="CABMJJ010000009">
    <property type="protein sequence ID" value="VVC04064.1"/>
    <property type="molecule type" value="Genomic_DNA"/>
</dbReference>
<dbReference type="GO" id="GO:0022857">
    <property type="term" value="F:transmembrane transporter activity"/>
    <property type="evidence" value="ECO:0007669"/>
    <property type="project" value="InterPro"/>
</dbReference>
<feature type="transmembrane region" description="Helical" evidence="1">
    <location>
        <begin position="41"/>
        <end position="60"/>
    </location>
</feature>
<sequence length="370" mass="41501">MQLTSEFQRLTVIFLLWNLGLAFSGYLVFPSFAALGFSLEQMLFLSIFNYLIPLIYLLVFREYDSKNSIPLGIFSVAIAYLAYVLLGGVVGAFLLFAIGALSFFLFWTPFNYFWFSIQKENASHSSLYNAIMMILGLMMPALSGLLAQQFGFNYVFLGTAILLTIAAIVAWKLAPHKKVSLHLGESLNLLSGFRTLIFLEGFYQVAPVFLITIISIQYFPKPADFGLFISLAAILSIASSFILSKISDKSKQRREFIIISAIGVALSTIFAASVNDLVWWFIAVSLVNFFRVVFFPFPLALMLDFKKCPPEIMYSREIMLNLGRSVGSVFSLILYLITGSLLIPLMLVGFSMLIYAALFELIKLKKIQVT</sequence>
<gene>
    <name evidence="2" type="ORF">LFW2832_00708</name>
</gene>
<keyword evidence="1" id="KW-1133">Transmembrane helix</keyword>
<dbReference type="InterPro" id="IPR011701">
    <property type="entry name" value="MFS"/>
</dbReference>